<feature type="compositionally biased region" description="Basic and acidic residues" evidence="1">
    <location>
        <begin position="27"/>
        <end position="37"/>
    </location>
</feature>
<reference evidence="2 3" key="1">
    <citation type="submission" date="2012-10" db="EMBL/GenBank/DDBJ databases">
        <authorList>
            <person name="Harkins D.M."/>
            <person name="Durkin A.S."/>
            <person name="Brinkac L.M."/>
            <person name="Haft D.H."/>
            <person name="Selengut J.D."/>
            <person name="Sanka R."/>
            <person name="DePew J."/>
            <person name="Purushe J."/>
            <person name="Whelen A.C."/>
            <person name="Vinetz J.M."/>
            <person name="Sutton G.G."/>
            <person name="Nierman W.C."/>
            <person name="Fouts D.E."/>
        </authorList>
    </citation>
    <scope>NUCLEOTIDE SEQUENCE [LARGE SCALE GENOMIC DNA]</scope>
    <source>
        <strain evidence="2 3">2006001853</strain>
    </source>
</reference>
<dbReference type="Proteomes" id="UP000001338">
    <property type="component" value="Unassembled WGS sequence"/>
</dbReference>
<accession>A0A828Z3G1</accession>
<organism evidence="2 3">
    <name type="scientific">Leptospira weilii str. 2006001853</name>
    <dbReference type="NCBI Taxonomy" id="1001589"/>
    <lineage>
        <taxon>Bacteria</taxon>
        <taxon>Pseudomonadati</taxon>
        <taxon>Spirochaetota</taxon>
        <taxon>Spirochaetia</taxon>
        <taxon>Leptospirales</taxon>
        <taxon>Leptospiraceae</taxon>
        <taxon>Leptospira</taxon>
    </lineage>
</organism>
<name>A0A828Z3G1_9LEPT</name>
<proteinExistence type="predicted"/>
<protein>
    <submittedName>
        <fullName evidence="2">Uncharacterized protein</fullName>
    </submittedName>
</protein>
<evidence type="ECO:0000313" key="3">
    <source>
        <dbReference type="Proteomes" id="UP000001338"/>
    </source>
</evidence>
<sequence>MISQKGLPDSLNTYLQFQNKPSQTESYKNESIDQEKF</sequence>
<feature type="region of interest" description="Disordered" evidence="1">
    <location>
        <begin position="17"/>
        <end position="37"/>
    </location>
</feature>
<evidence type="ECO:0000313" key="2">
    <source>
        <dbReference type="EMBL" id="EKR64811.1"/>
    </source>
</evidence>
<gene>
    <name evidence="2" type="ORF">LEP1GSC036_4519</name>
</gene>
<dbReference type="AlphaFoldDB" id="A0A828Z3G1"/>
<evidence type="ECO:0000256" key="1">
    <source>
        <dbReference type="SAM" id="MobiDB-lite"/>
    </source>
</evidence>
<dbReference type="EMBL" id="AFLV02000036">
    <property type="protein sequence ID" value="EKR64811.1"/>
    <property type="molecule type" value="Genomic_DNA"/>
</dbReference>
<feature type="compositionally biased region" description="Polar residues" evidence="1">
    <location>
        <begin position="17"/>
        <end position="26"/>
    </location>
</feature>
<comment type="caution">
    <text evidence="2">The sequence shown here is derived from an EMBL/GenBank/DDBJ whole genome shotgun (WGS) entry which is preliminary data.</text>
</comment>